<keyword evidence="11" id="KW-0407">Ion channel</keyword>
<evidence type="ECO:0000313" key="16">
    <source>
        <dbReference type="EMBL" id="MBC6499429.1"/>
    </source>
</evidence>
<comment type="similarity">
    <text evidence="12 15">Belongs to the fluoride channel Fluc/FEX (TC 1.A.43) family.</text>
</comment>
<dbReference type="GO" id="GO:1903425">
    <property type="term" value="F:fluoride transmembrane transporter activity"/>
    <property type="evidence" value="ECO:0007669"/>
    <property type="project" value="TreeGrafter"/>
</dbReference>
<name>A0A923SNX1_WEICO</name>
<evidence type="ECO:0000256" key="8">
    <source>
        <dbReference type="ARBA" id="ARBA00023053"/>
    </source>
</evidence>
<reference evidence="16" key="1">
    <citation type="submission" date="2020-08" db="EMBL/GenBank/DDBJ databases">
        <title>Complete genome sequence of Weissella confusa strain FS54 provides insights into metabolic potential.</title>
        <authorList>
            <person name="Fhoula I."/>
            <person name="Najjari A."/>
            <person name="Lekired A."/>
            <person name="Bessrour-Aouam N."/>
            <person name="Jaballah S."/>
            <person name="Klibi N."/>
            <person name="Ouzari H.-I."/>
        </authorList>
    </citation>
    <scope>NUCLEOTIDE SEQUENCE</scope>
    <source>
        <strain evidence="16">FS54</strain>
    </source>
</reference>
<keyword evidence="4" id="KW-0997">Cell inner membrane</keyword>
<keyword evidence="6" id="KW-0479">Metal-binding</keyword>
<dbReference type="Pfam" id="PF02537">
    <property type="entry name" value="CRCB"/>
    <property type="match status" value="1"/>
</dbReference>
<organism evidence="16 17">
    <name type="scientific">Weissella confusa</name>
    <name type="common">Lactobacillus confusus</name>
    <dbReference type="NCBI Taxonomy" id="1583"/>
    <lineage>
        <taxon>Bacteria</taxon>
        <taxon>Bacillati</taxon>
        <taxon>Bacillota</taxon>
        <taxon>Bacilli</taxon>
        <taxon>Lactobacillales</taxon>
        <taxon>Lactobacillaceae</taxon>
        <taxon>Weissella</taxon>
    </lineage>
</organism>
<keyword evidence="8" id="KW-0915">Sodium</keyword>
<dbReference type="PANTHER" id="PTHR28259">
    <property type="entry name" value="FLUORIDE EXPORT PROTEIN 1-RELATED"/>
    <property type="match status" value="1"/>
</dbReference>
<evidence type="ECO:0000256" key="1">
    <source>
        <dbReference type="ARBA" id="ARBA00004651"/>
    </source>
</evidence>
<evidence type="ECO:0000256" key="6">
    <source>
        <dbReference type="ARBA" id="ARBA00022723"/>
    </source>
</evidence>
<keyword evidence="7 15" id="KW-1133">Transmembrane helix</keyword>
<evidence type="ECO:0000256" key="10">
    <source>
        <dbReference type="ARBA" id="ARBA00023136"/>
    </source>
</evidence>
<evidence type="ECO:0000256" key="14">
    <source>
        <dbReference type="ARBA" id="ARBA00049940"/>
    </source>
</evidence>
<accession>A0A923SNX1</accession>
<protein>
    <recommendedName>
        <fullName evidence="15">Fluoride-specific ion channel</fullName>
    </recommendedName>
</protein>
<evidence type="ECO:0000256" key="12">
    <source>
        <dbReference type="ARBA" id="ARBA00035120"/>
    </source>
</evidence>
<evidence type="ECO:0000256" key="15">
    <source>
        <dbReference type="RuleBase" id="RU004340"/>
    </source>
</evidence>
<comment type="caution">
    <text evidence="16">The sequence shown here is derived from an EMBL/GenBank/DDBJ whole genome shotgun (WGS) entry which is preliminary data.</text>
</comment>
<comment type="function">
    <text evidence="14">Fluoride-specific ion channel. Important for reducing fluoride concentration in the cell, thus reducing its toxicity.</text>
</comment>
<comment type="catalytic activity">
    <reaction evidence="13">
        <text>fluoride(in) = fluoride(out)</text>
        <dbReference type="Rhea" id="RHEA:76159"/>
        <dbReference type="ChEBI" id="CHEBI:17051"/>
    </reaction>
    <physiologicalReaction direction="left-to-right" evidence="13">
        <dbReference type="Rhea" id="RHEA:76160"/>
    </physiologicalReaction>
</comment>
<evidence type="ECO:0000256" key="5">
    <source>
        <dbReference type="ARBA" id="ARBA00022692"/>
    </source>
</evidence>
<gene>
    <name evidence="16" type="ORF">H7R52_13910</name>
</gene>
<comment type="subcellular location">
    <subcellularLocation>
        <location evidence="1">Cell membrane</location>
        <topology evidence="1">Multi-pass membrane protein</topology>
    </subcellularLocation>
</comment>
<dbReference type="PANTHER" id="PTHR28259:SF18">
    <property type="entry name" value="FLUORIDE-SPECIFIC ION CHANNEL FLUC"/>
    <property type="match status" value="1"/>
</dbReference>
<feature type="transmembrane region" description="Helical" evidence="15">
    <location>
        <begin position="47"/>
        <end position="65"/>
    </location>
</feature>
<keyword evidence="3" id="KW-1003">Cell membrane</keyword>
<keyword evidence="5 15" id="KW-0812">Transmembrane</keyword>
<dbReference type="EMBL" id="JACSZT010000009">
    <property type="protein sequence ID" value="MBC6499429.1"/>
    <property type="molecule type" value="Genomic_DNA"/>
</dbReference>
<keyword evidence="10 15" id="KW-0472">Membrane</keyword>
<comment type="caution">
    <text evidence="15">Lacks conserved residue(s) required for the propagation of feature annotation.</text>
</comment>
<proteinExistence type="inferred from homology"/>
<evidence type="ECO:0000256" key="13">
    <source>
        <dbReference type="ARBA" id="ARBA00035585"/>
    </source>
</evidence>
<keyword evidence="2" id="KW-0813">Transport</keyword>
<feature type="transmembrane region" description="Helical" evidence="15">
    <location>
        <begin position="77"/>
        <end position="97"/>
    </location>
</feature>
<evidence type="ECO:0000256" key="2">
    <source>
        <dbReference type="ARBA" id="ARBA00022448"/>
    </source>
</evidence>
<keyword evidence="9" id="KW-0406">Ion transport</keyword>
<dbReference type="Proteomes" id="UP000650485">
    <property type="component" value="Unassembled WGS sequence"/>
</dbReference>
<dbReference type="GO" id="GO:0046872">
    <property type="term" value="F:metal ion binding"/>
    <property type="evidence" value="ECO:0007669"/>
    <property type="project" value="UniProtKB-KW"/>
</dbReference>
<dbReference type="InterPro" id="IPR003691">
    <property type="entry name" value="FluC"/>
</dbReference>
<sequence>MLIQVGLAGLGAVIGSMGRFSLLEIAPKVFGTARLLIQVPDFPLSTLVINLTGTFLSAFLVVVWSKKITLAQPVADFIMVGVLGAYTTYSTAILDMVKHGPMAISSYKLGMNCHC</sequence>
<evidence type="ECO:0000313" key="17">
    <source>
        <dbReference type="Proteomes" id="UP000650485"/>
    </source>
</evidence>
<dbReference type="AlphaFoldDB" id="A0A923SNX1"/>
<evidence type="ECO:0000256" key="9">
    <source>
        <dbReference type="ARBA" id="ARBA00023065"/>
    </source>
</evidence>
<evidence type="ECO:0000256" key="3">
    <source>
        <dbReference type="ARBA" id="ARBA00022475"/>
    </source>
</evidence>
<evidence type="ECO:0000256" key="4">
    <source>
        <dbReference type="ARBA" id="ARBA00022519"/>
    </source>
</evidence>
<evidence type="ECO:0000256" key="11">
    <source>
        <dbReference type="ARBA" id="ARBA00023303"/>
    </source>
</evidence>
<dbReference type="GO" id="GO:0005886">
    <property type="term" value="C:plasma membrane"/>
    <property type="evidence" value="ECO:0007669"/>
    <property type="project" value="UniProtKB-SubCell"/>
</dbReference>
<evidence type="ECO:0000256" key="7">
    <source>
        <dbReference type="ARBA" id="ARBA00022989"/>
    </source>
</evidence>